<dbReference type="Proteomes" id="UP000023152">
    <property type="component" value="Unassembled WGS sequence"/>
</dbReference>
<evidence type="ECO:0000313" key="7">
    <source>
        <dbReference type="EMBL" id="ETO26647.1"/>
    </source>
</evidence>
<dbReference type="AlphaFoldDB" id="X6NML9"/>
<dbReference type="OrthoDB" id="69177at2759"/>
<proteinExistence type="predicted"/>
<keyword evidence="8" id="KW-1185">Reference proteome</keyword>
<feature type="domain" description="Prolyl 4-hydroxylase alpha subunit" evidence="6">
    <location>
        <begin position="80"/>
        <end position="256"/>
    </location>
</feature>
<dbReference type="GO" id="GO:0004656">
    <property type="term" value="F:procollagen-proline 4-dioxygenase activity"/>
    <property type="evidence" value="ECO:0007669"/>
    <property type="project" value="TreeGrafter"/>
</dbReference>
<dbReference type="Gene3D" id="2.60.120.620">
    <property type="entry name" value="q2cbj1_9rhob like domain"/>
    <property type="match status" value="1"/>
</dbReference>
<keyword evidence="5" id="KW-0408">Iron</keyword>
<dbReference type="GO" id="GO:0005783">
    <property type="term" value="C:endoplasmic reticulum"/>
    <property type="evidence" value="ECO:0007669"/>
    <property type="project" value="TreeGrafter"/>
</dbReference>
<comment type="caution">
    <text evidence="7">The sequence shown here is derived from an EMBL/GenBank/DDBJ whole genome shotgun (WGS) entry which is preliminary data.</text>
</comment>
<dbReference type="SMART" id="SM00702">
    <property type="entry name" value="P4Hc"/>
    <property type="match status" value="1"/>
</dbReference>
<evidence type="ECO:0000256" key="3">
    <source>
        <dbReference type="ARBA" id="ARBA00022964"/>
    </source>
</evidence>
<keyword evidence="4" id="KW-0560">Oxidoreductase</keyword>
<protein>
    <recommendedName>
        <fullName evidence="6">Prolyl 4-hydroxylase alpha subunit domain-containing protein</fullName>
    </recommendedName>
</protein>
<gene>
    <name evidence="7" type="ORF">RFI_10490</name>
</gene>
<evidence type="ECO:0000256" key="5">
    <source>
        <dbReference type="ARBA" id="ARBA00023004"/>
    </source>
</evidence>
<evidence type="ECO:0000259" key="6">
    <source>
        <dbReference type="SMART" id="SM00702"/>
    </source>
</evidence>
<reference evidence="7 8" key="1">
    <citation type="journal article" date="2013" name="Curr. Biol.">
        <title>The Genome of the Foraminiferan Reticulomyxa filosa.</title>
        <authorList>
            <person name="Glockner G."/>
            <person name="Hulsmann N."/>
            <person name="Schleicher M."/>
            <person name="Noegel A.A."/>
            <person name="Eichinger L."/>
            <person name="Gallinger C."/>
            <person name="Pawlowski J."/>
            <person name="Sierra R."/>
            <person name="Euteneuer U."/>
            <person name="Pillet L."/>
            <person name="Moustafa A."/>
            <person name="Platzer M."/>
            <person name="Groth M."/>
            <person name="Szafranski K."/>
            <person name="Schliwa M."/>
        </authorList>
    </citation>
    <scope>NUCLEOTIDE SEQUENCE [LARGE SCALE GENOMIC DNA]</scope>
</reference>
<name>X6NML9_RETFI</name>
<accession>X6NML9</accession>
<dbReference type="EMBL" id="ASPP01007726">
    <property type="protein sequence ID" value="ETO26647.1"/>
    <property type="molecule type" value="Genomic_DNA"/>
</dbReference>
<evidence type="ECO:0000256" key="2">
    <source>
        <dbReference type="ARBA" id="ARBA00022723"/>
    </source>
</evidence>
<dbReference type="GO" id="GO:0031418">
    <property type="term" value="F:L-ascorbic acid binding"/>
    <property type="evidence" value="ECO:0007669"/>
    <property type="project" value="InterPro"/>
</dbReference>
<organism evidence="7 8">
    <name type="scientific">Reticulomyxa filosa</name>
    <dbReference type="NCBI Taxonomy" id="46433"/>
    <lineage>
        <taxon>Eukaryota</taxon>
        <taxon>Sar</taxon>
        <taxon>Rhizaria</taxon>
        <taxon>Retaria</taxon>
        <taxon>Foraminifera</taxon>
        <taxon>Monothalamids</taxon>
        <taxon>Reticulomyxidae</taxon>
        <taxon>Reticulomyxa</taxon>
    </lineage>
</organism>
<sequence>MSYEEGKVFSKSTSDAMGKVSFKLPSWVTKDAKIPDRIKDLKVEQLSLPWWKKSKWAVVIRDVYTCVLPFSFFSKKTMCTRTCCVLKRKEECADLVKMAEDVGFEDALVNIGYGKQQKMELIRNNKRVMIDSFDFADHLYQRIKDFLPPIWDQRERISLNERYILRFLRYHKGEYFAPHFDGEYRRDNGERSFITVLFYLNEGFEGGNTTFLDLNGKRKYEVKLQTGMVLLFQHDIFHEGSILEGGVKYCLRTGLFLTINCLICRNNNTDVMYSKHPLDYQKSVAMDTKWKKEQKEKAATITFEDKTDQKSNE</sequence>
<dbReference type="InterPro" id="IPR045054">
    <property type="entry name" value="P4HA-like"/>
</dbReference>
<evidence type="ECO:0000313" key="8">
    <source>
        <dbReference type="Proteomes" id="UP000023152"/>
    </source>
</evidence>
<dbReference type="GO" id="GO:0005506">
    <property type="term" value="F:iron ion binding"/>
    <property type="evidence" value="ECO:0007669"/>
    <property type="project" value="InterPro"/>
</dbReference>
<evidence type="ECO:0000256" key="4">
    <source>
        <dbReference type="ARBA" id="ARBA00023002"/>
    </source>
</evidence>
<dbReference type="Pfam" id="PF13640">
    <property type="entry name" value="2OG-FeII_Oxy_3"/>
    <property type="match status" value="1"/>
</dbReference>
<comment type="cofactor">
    <cofactor evidence="1">
        <name>L-ascorbate</name>
        <dbReference type="ChEBI" id="CHEBI:38290"/>
    </cofactor>
</comment>
<dbReference type="InterPro" id="IPR044862">
    <property type="entry name" value="Pro_4_hyd_alph_FE2OG_OXY"/>
</dbReference>
<keyword evidence="2" id="KW-0479">Metal-binding</keyword>
<evidence type="ECO:0000256" key="1">
    <source>
        <dbReference type="ARBA" id="ARBA00001961"/>
    </source>
</evidence>
<dbReference type="PANTHER" id="PTHR10869">
    <property type="entry name" value="PROLYL 4-HYDROXYLASE ALPHA SUBUNIT"/>
    <property type="match status" value="1"/>
</dbReference>
<dbReference type="InterPro" id="IPR006620">
    <property type="entry name" value="Pro_4_hyd_alph"/>
</dbReference>
<dbReference type="PANTHER" id="PTHR10869:SF241">
    <property type="entry name" value="FE2OG DIOXYGENASE DOMAIN-CONTAINING PROTEIN"/>
    <property type="match status" value="1"/>
</dbReference>
<keyword evidence="3" id="KW-0223">Dioxygenase</keyword>